<sequence length="105" mass="10502">MKKTSIKSTPGDFGNNDGVTLACGGSSTCCCMVIIGGGLGGAIGLIYGFCRGFIKGTKWSGEATGLKKFVTIVTAMIALGLGFTIAGLLVGAGLGICIDLIMGNF</sequence>
<dbReference type="EMBL" id="AP019860">
    <property type="protein sequence ID" value="BBM83530.1"/>
    <property type="molecule type" value="Genomic_DNA"/>
</dbReference>
<dbReference type="RefSeq" id="WP_151967726.1">
    <property type="nucleotide sequence ID" value="NZ_AP019860.1"/>
</dbReference>
<keyword evidence="1" id="KW-0472">Membrane</keyword>
<keyword evidence="1" id="KW-0812">Transmembrane</keyword>
<reference evidence="2 3" key="1">
    <citation type="submission" date="2019-08" db="EMBL/GenBank/DDBJ databases">
        <title>Complete genome sequence of Candidatus Uab amorphum.</title>
        <authorList>
            <person name="Shiratori T."/>
            <person name="Suzuki S."/>
            <person name="Kakizawa Y."/>
            <person name="Ishida K."/>
        </authorList>
    </citation>
    <scope>NUCLEOTIDE SEQUENCE [LARGE SCALE GENOMIC DNA]</scope>
    <source>
        <strain evidence="2 3">SRT547</strain>
    </source>
</reference>
<dbReference type="KEGG" id="uam:UABAM_01882"/>
<accession>A0A5S9IL37</accession>
<evidence type="ECO:0000313" key="2">
    <source>
        <dbReference type="EMBL" id="BBM83530.1"/>
    </source>
</evidence>
<feature type="transmembrane region" description="Helical" evidence="1">
    <location>
        <begin position="21"/>
        <end position="49"/>
    </location>
</feature>
<gene>
    <name evidence="2" type="ORF">UABAM_01882</name>
</gene>
<protein>
    <submittedName>
        <fullName evidence="2">Uncharacterized protein</fullName>
    </submittedName>
</protein>
<keyword evidence="1" id="KW-1133">Transmembrane helix</keyword>
<name>A0A5S9IL37_UABAM</name>
<feature type="transmembrane region" description="Helical" evidence="1">
    <location>
        <begin position="69"/>
        <end position="102"/>
    </location>
</feature>
<dbReference type="Proteomes" id="UP000326354">
    <property type="component" value="Chromosome"/>
</dbReference>
<proteinExistence type="predicted"/>
<dbReference type="AlphaFoldDB" id="A0A5S9IL37"/>
<keyword evidence="3" id="KW-1185">Reference proteome</keyword>
<organism evidence="2 3">
    <name type="scientific">Uabimicrobium amorphum</name>
    <dbReference type="NCBI Taxonomy" id="2596890"/>
    <lineage>
        <taxon>Bacteria</taxon>
        <taxon>Pseudomonadati</taxon>
        <taxon>Planctomycetota</taxon>
        <taxon>Candidatus Uabimicrobiia</taxon>
        <taxon>Candidatus Uabimicrobiales</taxon>
        <taxon>Candidatus Uabimicrobiaceae</taxon>
        <taxon>Candidatus Uabimicrobium</taxon>
    </lineage>
</organism>
<evidence type="ECO:0000256" key="1">
    <source>
        <dbReference type="SAM" id="Phobius"/>
    </source>
</evidence>
<evidence type="ECO:0000313" key="3">
    <source>
        <dbReference type="Proteomes" id="UP000326354"/>
    </source>
</evidence>